<accession>A0A375A5A2</accession>
<dbReference type="InterPro" id="IPR000524">
    <property type="entry name" value="Tscrpt_reg_HTH_GntR"/>
</dbReference>
<dbReference type="PROSITE" id="PS50949">
    <property type="entry name" value="HTH_GNTR"/>
    <property type="match status" value="1"/>
</dbReference>
<dbReference type="InterPro" id="IPR036390">
    <property type="entry name" value="WH_DNA-bd_sf"/>
</dbReference>
<keyword evidence="3" id="KW-0804">Transcription</keyword>
<reference evidence="5 6" key="1">
    <citation type="submission" date="2016-09" db="EMBL/GenBank/DDBJ databases">
        <authorList>
            <person name="Reverchon S."/>
            <person name="Nasser W."/>
            <person name="Leonard S."/>
            <person name="Brochier C."/>
            <person name="Duprey A."/>
        </authorList>
    </citation>
    <scope>NUCLEOTIDE SEQUENCE [LARGE SCALE GENOMIC DNA]</scope>
    <source>
        <strain evidence="5 6">174/2</strain>
    </source>
</reference>
<dbReference type="Pfam" id="PF00392">
    <property type="entry name" value="GntR"/>
    <property type="match status" value="1"/>
</dbReference>
<proteinExistence type="predicted"/>
<dbReference type="PANTHER" id="PTHR43537:SF5">
    <property type="entry name" value="UXU OPERON TRANSCRIPTIONAL REGULATOR"/>
    <property type="match status" value="1"/>
</dbReference>
<evidence type="ECO:0000256" key="3">
    <source>
        <dbReference type="ARBA" id="ARBA00023163"/>
    </source>
</evidence>
<dbReference type="GO" id="GO:0003677">
    <property type="term" value="F:DNA binding"/>
    <property type="evidence" value="ECO:0007669"/>
    <property type="project" value="UniProtKB-KW"/>
</dbReference>
<evidence type="ECO:0000256" key="1">
    <source>
        <dbReference type="ARBA" id="ARBA00023015"/>
    </source>
</evidence>
<dbReference type="KEGG" id="daq:DAQ1742_00072"/>
<dbReference type="Gene3D" id="1.20.120.530">
    <property type="entry name" value="GntR ligand-binding domain-like"/>
    <property type="match status" value="1"/>
</dbReference>
<dbReference type="GO" id="GO:0003700">
    <property type="term" value="F:DNA-binding transcription factor activity"/>
    <property type="evidence" value="ECO:0007669"/>
    <property type="project" value="InterPro"/>
</dbReference>
<dbReference type="SUPFAM" id="SSF48008">
    <property type="entry name" value="GntR ligand-binding domain-like"/>
    <property type="match status" value="1"/>
</dbReference>
<dbReference type="SMART" id="SM00895">
    <property type="entry name" value="FCD"/>
    <property type="match status" value="1"/>
</dbReference>
<dbReference type="Pfam" id="PF07729">
    <property type="entry name" value="FCD"/>
    <property type="match status" value="1"/>
</dbReference>
<dbReference type="Gene3D" id="1.10.10.10">
    <property type="entry name" value="Winged helix-like DNA-binding domain superfamily/Winged helix DNA-binding domain"/>
    <property type="match status" value="1"/>
</dbReference>
<feature type="domain" description="HTH gntR-type" evidence="4">
    <location>
        <begin position="9"/>
        <end position="77"/>
    </location>
</feature>
<evidence type="ECO:0000313" key="6">
    <source>
        <dbReference type="Proteomes" id="UP000294820"/>
    </source>
</evidence>
<dbReference type="Proteomes" id="UP000294820">
    <property type="component" value="Chromosome 1"/>
</dbReference>
<dbReference type="SMART" id="SM00345">
    <property type="entry name" value="HTH_GNTR"/>
    <property type="match status" value="1"/>
</dbReference>
<dbReference type="AlphaFoldDB" id="A0A375A5A2"/>
<dbReference type="PRINTS" id="PR00035">
    <property type="entry name" value="HTHGNTR"/>
</dbReference>
<keyword evidence="6" id="KW-1185">Reference proteome</keyword>
<dbReference type="InterPro" id="IPR008920">
    <property type="entry name" value="TF_FadR/GntR_C"/>
</dbReference>
<dbReference type="InterPro" id="IPR036388">
    <property type="entry name" value="WH-like_DNA-bd_sf"/>
</dbReference>
<keyword evidence="1" id="KW-0805">Transcription regulation</keyword>
<dbReference type="RefSeq" id="WP_035345202.1">
    <property type="nucleotide sequence ID" value="NZ_LT615367.1"/>
</dbReference>
<dbReference type="CDD" id="cd07377">
    <property type="entry name" value="WHTH_GntR"/>
    <property type="match status" value="1"/>
</dbReference>
<protein>
    <submittedName>
        <fullName evidence="5">Transcriptional regulator, UxuR-like</fullName>
    </submittedName>
</protein>
<sequence length="234" mass="26522">MVLPTLKVERLYRQISNLLISCIKNGQFAAGQLLPSERELAKQLGVSRSSIREALIALEITGWVEIRTGNGIYVNDPLPDVPGAALPEDEFSLRAFIQARQVYESMMAELAAVHATDEQRAALSELAQALSQLHVNDAQFLHEDKRFHLLISEMSGNEVLQDMMEYLWNKRQSSRFMRLETLYADPDIPHIMNQDHTEIAAAILARDPARARQSMMQHLQHVYDHLFSDDDAAN</sequence>
<dbReference type="SUPFAM" id="SSF46785">
    <property type="entry name" value="Winged helix' DNA-binding domain"/>
    <property type="match status" value="1"/>
</dbReference>
<gene>
    <name evidence="5" type="ORF">DAQ1742_00072</name>
</gene>
<dbReference type="InterPro" id="IPR011711">
    <property type="entry name" value="GntR_C"/>
</dbReference>
<organism evidence="5 6">
    <name type="scientific">Dickeya aquatica</name>
    <dbReference type="NCBI Taxonomy" id="1401087"/>
    <lineage>
        <taxon>Bacteria</taxon>
        <taxon>Pseudomonadati</taxon>
        <taxon>Pseudomonadota</taxon>
        <taxon>Gammaproteobacteria</taxon>
        <taxon>Enterobacterales</taxon>
        <taxon>Pectobacteriaceae</taxon>
        <taxon>Dickeya</taxon>
    </lineage>
</organism>
<evidence type="ECO:0000256" key="2">
    <source>
        <dbReference type="ARBA" id="ARBA00023125"/>
    </source>
</evidence>
<evidence type="ECO:0000313" key="5">
    <source>
        <dbReference type="EMBL" id="SLM61210.1"/>
    </source>
</evidence>
<name>A0A375A5A2_9GAMM</name>
<dbReference type="EMBL" id="LT615367">
    <property type="protein sequence ID" value="SLM61210.1"/>
    <property type="molecule type" value="Genomic_DNA"/>
</dbReference>
<keyword evidence="2" id="KW-0238">DNA-binding</keyword>
<dbReference type="PANTHER" id="PTHR43537">
    <property type="entry name" value="TRANSCRIPTIONAL REGULATOR, GNTR FAMILY"/>
    <property type="match status" value="1"/>
</dbReference>
<evidence type="ECO:0000259" key="4">
    <source>
        <dbReference type="PROSITE" id="PS50949"/>
    </source>
</evidence>